<protein>
    <submittedName>
        <fullName evidence="1">Uncharacterized protein</fullName>
    </submittedName>
</protein>
<evidence type="ECO:0000313" key="2">
    <source>
        <dbReference type="Proteomes" id="UP000533900"/>
    </source>
</evidence>
<keyword evidence="2" id="KW-1185">Reference proteome</keyword>
<reference evidence="1" key="1">
    <citation type="submission" date="2020-08" db="EMBL/GenBank/DDBJ databases">
        <title>Winogradskyella ouciana sp. nov., isolated from the hadal seawater of the Mariana Trench.</title>
        <authorList>
            <person name="He X."/>
        </authorList>
    </citation>
    <scope>NUCLEOTIDE SEQUENCE [LARGE SCALE GENOMIC DNA]</scope>
    <source>
        <strain evidence="1">KCTC 52348</strain>
    </source>
</reference>
<sequence length="229" mass="26451">MKKKIALFCSLYFIIISISGQNKKFEEVSIDDFLTETQYGSDNADTIDIIWWIPTEYWNVVFSQDPTTSISDTEDIVNLVKDYVFVMALKGKIGTFGGITYDDENIVREQLNVNYMNTDLKRVDNDNLNPDIVNFLSMMKPMMKNMMGPMGENMQFIVFESPDRKNNVIPIDPYSSETIKFELGDFKKDVMLPLACLLEEKVCPETDEEHNGKWTFCPYHGVKLVDKKQ</sequence>
<gene>
    <name evidence="1" type="ORF">H7F21_03760</name>
</gene>
<dbReference type="Proteomes" id="UP000533900">
    <property type="component" value="Unassembled WGS sequence"/>
</dbReference>
<organism evidence="1 2">
    <name type="scientific">Winogradskyella flava</name>
    <dbReference type="NCBI Taxonomy" id="1884876"/>
    <lineage>
        <taxon>Bacteria</taxon>
        <taxon>Pseudomonadati</taxon>
        <taxon>Bacteroidota</taxon>
        <taxon>Flavobacteriia</taxon>
        <taxon>Flavobacteriales</taxon>
        <taxon>Flavobacteriaceae</taxon>
        <taxon>Winogradskyella</taxon>
    </lineage>
</organism>
<dbReference type="RefSeq" id="WP_185787883.1">
    <property type="nucleotide sequence ID" value="NZ_CANMIT010000001.1"/>
</dbReference>
<dbReference type="AlphaFoldDB" id="A0A842IRY8"/>
<name>A0A842IRY8_9FLAO</name>
<accession>A0A842IRY8</accession>
<proteinExistence type="predicted"/>
<dbReference type="EMBL" id="JACLCP010000001">
    <property type="protein sequence ID" value="MBC2844197.1"/>
    <property type="molecule type" value="Genomic_DNA"/>
</dbReference>
<evidence type="ECO:0000313" key="1">
    <source>
        <dbReference type="EMBL" id="MBC2844197.1"/>
    </source>
</evidence>
<comment type="caution">
    <text evidence="1">The sequence shown here is derived from an EMBL/GenBank/DDBJ whole genome shotgun (WGS) entry which is preliminary data.</text>
</comment>